<dbReference type="Gene3D" id="3.40.1090.10">
    <property type="entry name" value="Cytosolic phospholipase A2 catalytic domain"/>
    <property type="match status" value="1"/>
</dbReference>
<dbReference type="GO" id="GO:0004623">
    <property type="term" value="F:phospholipase A2 activity"/>
    <property type="evidence" value="ECO:0007669"/>
    <property type="project" value="TreeGrafter"/>
</dbReference>
<dbReference type="SUPFAM" id="SSF52151">
    <property type="entry name" value="FabD/lysophospholipase-like"/>
    <property type="match status" value="1"/>
</dbReference>
<dbReference type="Pfam" id="PF01734">
    <property type="entry name" value="Patatin"/>
    <property type="match status" value="1"/>
</dbReference>
<dbReference type="GO" id="GO:0005829">
    <property type="term" value="C:cytosol"/>
    <property type="evidence" value="ECO:0007669"/>
    <property type="project" value="TreeGrafter"/>
</dbReference>
<name>A0A411HES0_9GAMM</name>
<evidence type="ECO:0000256" key="1">
    <source>
        <dbReference type="ARBA" id="ARBA00023098"/>
    </source>
</evidence>
<dbReference type="InterPro" id="IPR002641">
    <property type="entry name" value="PNPLA_dom"/>
</dbReference>
<accession>A0A411HES0</accession>
<keyword evidence="1" id="KW-0443">Lipid metabolism</keyword>
<dbReference type="OrthoDB" id="8480005at2"/>
<proteinExistence type="predicted"/>
<dbReference type="RefSeq" id="WP_129831229.1">
    <property type="nucleotide sequence ID" value="NZ_CP035704.1"/>
</dbReference>
<protein>
    <recommendedName>
        <fullName evidence="2">PNPLA domain-containing protein</fullName>
    </recommendedName>
</protein>
<dbReference type="EMBL" id="CP035704">
    <property type="protein sequence ID" value="QBB68978.1"/>
    <property type="molecule type" value="Genomic_DNA"/>
</dbReference>
<evidence type="ECO:0000313" key="4">
    <source>
        <dbReference type="Proteomes" id="UP000291562"/>
    </source>
</evidence>
<gene>
    <name evidence="3" type="ORF">ELE36_00505</name>
</gene>
<dbReference type="InterPro" id="IPR016035">
    <property type="entry name" value="Acyl_Trfase/lysoPLipase"/>
</dbReference>
<reference evidence="3 4" key="1">
    <citation type="submission" date="2019-01" db="EMBL/GenBank/DDBJ databases">
        <title>Pseudolysobacter antarctica gen. nov., sp. nov., isolated from Fildes Peninsula, Antarctica.</title>
        <authorList>
            <person name="Wei Z."/>
            <person name="Peng F."/>
        </authorList>
    </citation>
    <scope>NUCLEOTIDE SEQUENCE [LARGE SCALE GENOMIC DNA]</scope>
    <source>
        <strain evidence="3 4">AQ6-296</strain>
    </source>
</reference>
<dbReference type="GO" id="GO:0046475">
    <property type="term" value="P:glycerophospholipid catabolic process"/>
    <property type="evidence" value="ECO:0007669"/>
    <property type="project" value="TreeGrafter"/>
</dbReference>
<keyword evidence="4" id="KW-1185">Reference proteome</keyword>
<dbReference type="KEGG" id="xbc:ELE36_00505"/>
<feature type="domain" description="PNPLA" evidence="2">
    <location>
        <begin position="107"/>
        <end position="210"/>
    </location>
</feature>
<dbReference type="PANTHER" id="PTHR10728">
    <property type="entry name" value="CYTOSOLIC PHOSPHOLIPASE A2"/>
    <property type="match status" value="1"/>
</dbReference>
<organism evidence="3 4">
    <name type="scientific">Pseudolysobacter antarcticus</name>
    <dbReference type="NCBI Taxonomy" id="2511995"/>
    <lineage>
        <taxon>Bacteria</taxon>
        <taxon>Pseudomonadati</taxon>
        <taxon>Pseudomonadota</taxon>
        <taxon>Gammaproteobacteria</taxon>
        <taxon>Lysobacterales</taxon>
        <taxon>Rhodanobacteraceae</taxon>
        <taxon>Pseudolysobacter</taxon>
    </lineage>
</organism>
<dbReference type="PANTHER" id="PTHR10728:SF40">
    <property type="entry name" value="PATATIN FAMILY PROTEIN"/>
    <property type="match status" value="1"/>
</dbReference>
<evidence type="ECO:0000259" key="2">
    <source>
        <dbReference type="Pfam" id="PF01734"/>
    </source>
</evidence>
<dbReference type="Proteomes" id="UP000291562">
    <property type="component" value="Chromosome"/>
</dbReference>
<dbReference type="AlphaFoldDB" id="A0A411HES0"/>
<evidence type="ECO:0000313" key="3">
    <source>
        <dbReference type="EMBL" id="QBB68978.1"/>
    </source>
</evidence>
<sequence length="646" mass="70551">MTVDTVRETLWQAVVDAQTALSNAITAGDTRARNEATIAFRSARTSFEQHVTHLARSTPVAAPNAPKTLNGHVWPYPDYTEMQAVHEQATAAPGADAGLFPMPFVGLCLSGGGSRAASAAMGALRALRYLGLLEKVTFISTVSGGGWAGVPYTFCPDAISDDELLGPVVLDPSLLTWDNASGKSQYALNMLSPHAIGSLCTRVGITEFIEQVVELRDNGVADEMLWNRAVGKLILEPFGLGDQLASAVPTMYFSYTPWWRDNVVRKTNPALKAQDFYTVQMSPGRTHRPYLITNSTFFYPPPADAPSAIRGRSAVFDASADPYPFEATPMVAGIPPSFAAQGNNGRDLGGGFVDPFVFGCNAPTTPPVRQMFNVPTPAARYALSDIAGTSSSAYVDVLITRYSSWFPWVENLDPTYNYWPVLNVGTQKNTATPYLFGDGGIMENTAIMAMLRRGVPNILSVLSCNQAMYIDSKGVIVVDDMLPPLFGYLPYHASDDPGKNGYKPLSSDPTSLVRYNQVFDPAAFLPLITQLWQAASSGGSAIYKQTGLVVRANPRFGIAGGYSVNVLWLYNNPVSSWYSQLPFQVRFEMDIDPLRFWNFPNYDTVTQLNLDARQVNLLAHLWTWNFASDVSINGRPSNRTQVLSMF</sequence>